<dbReference type="EMBL" id="CP055902">
    <property type="protein sequence ID" value="QKX62212.1"/>
    <property type="molecule type" value="Genomic_DNA"/>
</dbReference>
<feature type="region of interest" description="Disordered" evidence="1">
    <location>
        <begin position="1"/>
        <end position="157"/>
    </location>
</feature>
<dbReference type="AlphaFoldDB" id="A0A7H8R766"/>
<evidence type="ECO:0000256" key="1">
    <source>
        <dbReference type="SAM" id="MobiDB-lite"/>
    </source>
</evidence>
<dbReference type="OrthoDB" id="5383057at2759"/>
<feature type="compositionally biased region" description="Polar residues" evidence="1">
    <location>
        <begin position="15"/>
        <end position="26"/>
    </location>
</feature>
<organism evidence="2 3">
    <name type="scientific">Talaromyces rugulosus</name>
    <name type="common">Penicillium rugulosum</name>
    <dbReference type="NCBI Taxonomy" id="121627"/>
    <lineage>
        <taxon>Eukaryota</taxon>
        <taxon>Fungi</taxon>
        <taxon>Dikarya</taxon>
        <taxon>Ascomycota</taxon>
        <taxon>Pezizomycotina</taxon>
        <taxon>Eurotiomycetes</taxon>
        <taxon>Eurotiomycetidae</taxon>
        <taxon>Eurotiales</taxon>
        <taxon>Trichocomaceae</taxon>
        <taxon>Talaromyces</taxon>
        <taxon>Talaromyces sect. Islandici</taxon>
    </lineage>
</organism>
<feature type="compositionally biased region" description="Polar residues" evidence="1">
    <location>
        <begin position="63"/>
        <end position="85"/>
    </location>
</feature>
<proteinExistence type="predicted"/>
<keyword evidence="3" id="KW-1185">Reference proteome</keyword>
<reference evidence="3" key="1">
    <citation type="submission" date="2020-06" db="EMBL/GenBank/DDBJ databases">
        <title>A chromosome-scale genome assembly of Talaromyces rugulosus W13939.</title>
        <authorList>
            <person name="Wang B."/>
            <person name="Guo L."/>
            <person name="Ye K."/>
            <person name="Wang L."/>
        </authorList>
    </citation>
    <scope>NUCLEOTIDE SEQUENCE [LARGE SCALE GENOMIC DNA]</scope>
    <source>
        <strain evidence="3">W13939</strain>
    </source>
</reference>
<dbReference type="RefSeq" id="XP_035348386.1">
    <property type="nucleotide sequence ID" value="XM_035492493.1"/>
</dbReference>
<dbReference type="GeneID" id="55996854"/>
<evidence type="ECO:0000313" key="3">
    <source>
        <dbReference type="Proteomes" id="UP000509510"/>
    </source>
</evidence>
<name>A0A7H8R766_TALRU</name>
<feature type="region of interest" description="Disordered" evidence="1">
    <location>
        <begin position="169"/>
        <end position="245"/>
    </location>
</feature>
<feature type="compositionally biased region" description="Basic and acidic residues" evidence="1">
    <location>
        <begin position="199"/>
        <end position="212"/>
    </location>
</feature>
<evidence type="ECO:0000313" key="2">
    <source>
        <dbReference type="EMBL" id="QKX62212.1"/>
    </source>
</evidence>
<accession>A0A7H8R766</accession>
<dbReference type="KEGG" id="trg:TRUGW13939_09371"/>
<feature type="compositionally biased region" description="Basic and acidic residues" evidence="1">
    <location>
        <begin position="86"/>
        <end position="98"/>
    </location>
</feature>
<gene>
    <name evidence="2" type="ORF">TRUGW13939_09371</name>
</gene>
<protein>
    <submittedName>
        <fullName evidence="2">Uncharacterized protein</fullName>
    </submittedName>
</protein>
<sequence length="245" mass="25450">MDLQGTPIGKPSKGTKVTTDPSSYNPVQEGPGPITNDSLAAESVRQGGTFAKNPDSQPLGVSGRQSTFNNTDTSGATTLSSAQQSGDRENLNRQERYPDALGGQGDYPGAHLPESGYAGGPTRAKKDLGIGTHQYNTQERQAAAAGGSGSSAYNDGTAPSYVAPVTENLGSVKPHGSNIREGGFFDTDRKNASFNSEIGSDKDPGRLAENKIQRTNAESGANAAYPNPTVDDTQPYGVLGSDQRA</sequence>
<dbReference type="Proteomes" id="UP000509510">
    <property type="component" value="Chromosome V"/>
</dbReference>